<keyword evidence="2" id="KW-1133">Transmembrane helix</keyword>
<proteinExistence type="predicted"/>
<feature type="compositionally biased region" description="Pro residues" evidence="1">
    <location>
        <begin position="246"/>
        <end position="258"/>
    </location>
</feature>
<dbReference type="OrthoDB" id="164831at2"/>
<dbReference type="Pfam" id="PF11303">
    <property type="entry name" value="DUF3105"/>
    <property type="match status" value="1"/>
</dbReference>
<comment type="caution">
    <text evidence="3">The sequence shown here is derived from an EMBL/GenBank/DDBJ whole genome shotgun (WGS) entry which is preliminary data.</text>
</comment>
<dbReference type="Proteomes" id="UP000322244">
    <property type="component" value="Unassembled WGS sequence"/>
</dbReference>
<dbReference type="InterPro" id="IPR021454">
    <property type="entry name" value="DUF3105"/>
</dbReference>
<feature type="compositionally biased region" description="Polar residues" evidence="1">
    <location>
        <begin position="232"/>
        <end position="243"/>
    </location>
</feature>
<protein>
    <submittedName>
        <fullName evidence="3">DUF3105 domain-containing protein</fullName>
    </submittedName>
</protein>
<keyword evidence="2" id="KW-0812">Transmembrane</keyword>
<evidence type="ECO:0000256" key="1">
    <source>
        <dbReference type="SAM" id="MobiDB-lite"/>
    </source>
</evidence>
<keyword evidence="2" id="KW-0472">Membrane</keyword>
<gene>
    <name evidence="3" type="ORF">FOY51_24300</name>
</gene>
<name>A0A5A7S5I5_9NOCA</name>
<sequence length="323" mass="33074">MPSGPESRSPQGKTGAKSAKAIKAATRKSSTSSRGKGLPKGRQIPWMTVGAVVVVLALIGLLAYNLVPKYHDQAEAQKFTPSDTNKDPSSGIDGVVKVDYPAGIHVGPTQRVAYDKSPPFGGPHDATWATCTGNVYPKAIRTENAVHSLEHGAIWIAYNPDKVDAAGVDTLKKKVDGQAYTLMSPYPGLDKAISLQSWGHQLKLDSPDDKRIGEFIAALRLNKNTYPEVGASCSTIPGQGSFDTNNPPPFDATPPGPDAVPMDGKGIAPDAAEQGGAAAGGLPGGMPGGLPGGLPGGAQLPPELQQPAPGAPAAPAPAPAPAP</sequence>
<accession>A0A5A7S5I5</accession>
<dbReference type="EMBL" id="VLNY01000019">
    <property type="protein sequence ID" value="KAA0018063.1"/>
    <property type="molecule type" value="Genomic_DNA"/>
</dbReference>
<reference evidence="3 4" key="1">
    <citation type="submission" date="2019-07" db="EMBL/GenBank/DDBJ databases">
        <title>Rhodococcus cavernicolus sp. nov., isolated from a cave.</title>
        <authorList>
            <person name="Lee S.D."/>
        </authorList>
    </citation>
    <scope>NUCLEOTIDE SEQUENCE [LARGE SCALE GENOMIC DNA]</scope>
    <source>
        <strain evidence="3 4">C1-24</strain>
    </source>
</reference>
<evidence type="ECO:0000256" key="2">
    <source>
        <dbReference type="SAM" id="Phobius"/>
    </source>
</evidence>
<feature type="transmembrane region" description="Helical" evidence="2">
    <location>
        <begin position="44"/>
        <end position="67"/>
    </location>
</feature>
<dbReference type="AlphaFoldDB" id="A0A5A7S5I5"/>
<feature type="compositionally biased region" description="Gly residues" evidence="1">
    <location>
        <begin position="277"/>
        <end position="296"/>
    </location>
</feature>
<evidence type="ECO:0000313" key="4">
    <source>
        <dbReference type="Proteomes" id="UP000322244"/>
    </source>
</evidence>
<feature type="region of interest" description="Disordered" evidence="1">
    <location>
        <begin position="1"/>
        <end position="41"/>
    </location>
</feature>
<evidence type="ECO:0000313" key="3">
    <source>
        <dbReference type="EMBL" id="KAA0018063.1"/>
    </source>
</evidence>
<organism evidence="3 4">
    <name type="scientific">Antrihabitans cavernicola</name>
    <dbReference type="NCBI Taxonomy" id="2495913"/>
    <lineage>
        <taxon>Bacteria</taxon>
        <taxon>Bacillati</taxon>
        <taxon>Actinomycetota</taxon>
        <taxon>Actinomycetes</taxon>
        <taxon>Mycobacteriales</taxon>
        <taxon>Nocardiaceae</taxon>
        <taxon>Antrihabitans</taxon>
    </lineage>
</organism>
<dbReference type="RefSeq" id="WP_149432870.1">
    <property type="nucleotide sequence ID" value="NZ_VLNY01000019.1"/>
</dbReference>
<keyword evidence="4" id="KW-1185">Reference proteome</keyword>
<feature type="compositionally biased region" description="Low complexity" evidence="1">
    <location>
        <begin position="297"/>
        <end position="308"/>
    </location>
</feature>
<feature type="region of interest" description="Disordered" evidence="1">
    <location>
        <begin position="232"/>
        <end position="323"/>
    </location>
</feature>
<feature type="compositionally biased region" description="Polar residues" evidence="1">
    <location>
        <begin position="1"/>
        <end position="12"/>
    </location>
</feature>
<feature type="compositionally biased region" description="Pro residues" evidence="1">
    <location>
        <begin position="309"/>
        <end position="323"/>
    </location>
</feature>